<keyword evidence="2" id="KW-1185">Reference proteome</keyword>
<gene>
    <name evidence="1" type="ORF">FRX31_025585</name>
</gene>
<evidence type="ECO:0000313" key="2">
    <source>
        <dbReference type="Proteomes" id="UP000554482"/>
    </source>
</evidence>
<protein>
    <submittedName>
        <fullName evidence="1">Uncharacterized protein</fullName>
    </submittedName>
</protein>
<name>A0A7J6VJR2_THATH</name>
<dbReference type="EMBL" id="JABWDY010031537">
    <property type="protein sequence ID" value="KAF5184828.1"/>
    <property type="molecule type" value="Genomic_DNA"/>
</dbReference>
<comment type="caution">
    <text evidence="1">The sequence shown here is derived from an EMBL/GenBank/DDBJ whole genome shotgun (WGS) entry which is preliminary data.</text>
</comment>
<evidence type="ECO:0000313" key="1">
    <source>
        <dbReference type="EMBL" id="KAF5184828.1"/>
    </source>
</evidence>
<dbReference type="OrthoDB" id="1752183at2759"/>
<reference evidence="1 2" key="1">
    <citation type="submission" date="2020-06" db="EMBL/GenBank/DDBJ databases">
        <title>Transcriptomic and genomic resources for Thalictrum thalictroides and T. hernandezii: Facilitating candidate gene discovery in an emerging model plant lineage.</title>
        <authorList>
            <person name="Arias T."/>
            <person name="Riano-Pachon D.M."/>
            <person name="Di Stilio V.S."/>
        </authorList>
    </citation>
    <scope>NUCLEOTIDE SEQUENCE [LARGE SCALE GENOMIC DNA]</scope>
    <source>
        <strain evidence="2">cv. WT478/WT964</strain>
        <tissue evidence="1">Leaves</tissue>
    </source>
</reference>
<sequence>MKTTRVKLLLRWEPPPALLVKLNLDGSSIGNPGPASTWVCTEMNVEESYLLSHNLFLMLQVIWQSSWL</sequence>
<organism evidence="1 2">
    <name type="scientific">Thalictrum thalictroides</name>
    <name type="common">Rue-anemone</name>
    <name type="synonym">Anemone thalictroides</name>
    <dbReference type="NCBI Taxonomy" id="46969"/>
    <lineage>
        <taxon>Eukaryota</taxon>
        <taxon>Viridiplantae</taxon>
        <taxon>Streptophyta</taxon>
        <taxon>Embryophyta</taxon>
        <taxon>Tracheophyta</taxon>
        <taxon>Spermatophyta</taxon>
        <taxon>Magnoliopsida</taxon>
        <taxon>Ranunculales</taxon>
        <taxon>Ranunculaceae</taxon>
        <taxon>Thalictroideae</taxon>
        <taxon>Thalictrum</taxon>
    </lineage>
</organism>
<dbReference type="AlphaFoldDB" id="A0A7J6VJR2"/>
<accession>A0A7J6VJR2</accession>
<dbReference type="Proteomes" id="UP000554482">
    <property type="component" value="Unassembled WGS sequence"/>
</dbReference>
<proteinExistence type="predicted"/>